<protein>
    <recommendedName>
        <fullName evidence="1">DUF4097 domain-containing protein</fullName>
    </recommendedName>
</protein>
<name>A0A0M3DFU2_9FIRM</name>
<reference evidence="2 3" key="1">
    <citation type="submission" date="2015-04" db="EMBL/GenBank/DDBJ databases">
        <title>Microcin producing Clostridium sp. JC272T.</title>
        <authorList>
            <person name="Jyothsna T."/>
            <person name="Sasikala C."/>
            <person name="Ramana C."/>
        </authorList>
    </citation>
    <scope>NUCLEOTIDE SEQUENCE [LARGE SCALE GENOMIC DNA]</scope>
    <source>
        <strain evidence="2 3">JC272</strain>
    </source>
</reference>
<comment type="caution">
    <text evidence="2">The sequence shown here is derived from an EMBL/GenBank/DDBJ whole genome shotgun (WGS) entry which is preliminary data.</text>
</comment>
<evidence type="ECO:0000259" key="1">
    <source>
        <dbReference type="Pfam" id="PF13349"/>
    </source>
</evidence>
<dbReference type="Pfam" id="PF13349">
    <property type="entry name" value="DUF4097"/>
    <property type="match status" value="1"/>
</dbReference>
<gene>
    <name evidence="2" type="ORF">VN21_15165</name>
</gene>
<accession>A0A0M3DFU2</accession>
<evidence type="ECO:0000313" key="3">
    <source>
        <dbReference type="Proteomes" id="UP000034407"/>
    </source>
</evidence>
<sequence length="332" mass="37488">MNKKITIFAVILIAIGIIGTISSSIAAVPFATNYINECAKKASEKVTIYEKKVNVRQLDIDTKNITVEVKKSNSDKLKIVQVGRLNNNTLTIENKENTFDIKQNEENRHIDMEIQGFGDAVINMLNLGSNKIIVYVPNNVDIQAKTRYGDLIITDNDVLNEKVTFSNEYSQITLPKEAKTLENLTISSNGDINLKASEILGIKNINISTTAGVYLQSMPDDVFIENIEKFIPETFNIIATKYSPSINIESTIPIAKKLNIDNKNGMTYLDLPTDKYNIEFNLDASENIHFEDEQDNNQEPMKKFNGTIKQNEENQNKYNVDIKSQIINIRNI</sequence>
<dbReference type="OrthoDB" id="1757244at2"/>
<feature type="domain" description="DUF4097" evidence="1">
    <location>
        <begin position="56"/>
        <end position="328"/>
    </location>
</feature>
<dbReference type="AlphaFoldDB" id="A0A0M3DFU2"/>
<keyword evidence="3" id="KW-1185">Reference proteome</keyword>
<evidence type="ECO:0000313" key="2">
    <source>
        <dbReference type="EMBL" id="KKY00267.1"/>
    </source>
</evidence>
<proteinExistence type="predicted"/>
<dbReference type="RefSeq" id="WP_046823992.1">
    <property type="nucleotide sequence ID" value="NZ_LBBT01000307.1"/>
</dbReference>
<organism evidence="2 3">
    <name type="scientific">Paraclostridium benzoelyticum</name>
    <dbReference type="NCBI Taxonomy" id="1629550"/>
    <lineage>
        <taxon>Bacteria</taxon>
        <taxon>Bacillati</taxon>
        <taxon>Bacillota</taxon>
        <taxon>Clostridia</taxon>
        <taxon>Peptostreptococcales</taxon>
        <taxon>Peptostreptococcaceae</taxon>
        <taxon>Paraclostridium</taxon>
    </lineage>
</organism>
<dbReference type="EMBL" id="LBBT01000307">
    <property type="protein sequence ID" value="KKY00267.1"/>
    <property type="molecule type" value="Genomic_DNA"/>
</dbReference>
<dbReference type="InterPro" id="IPR025164">
    <property type="entry name" value="Toastrack_DUF4097"/>
</dbReference>
<dbReference type="Proteomes" id="UP000034407">
    <property type="component" value="Unassembled WGS sequence"/>
</dbReference>
<dbReference type="PATRIC" id="fig|1629550.3.peg.2499"/>